<dbReference type="GO" id="GO:0009117">
    <property type="term" value="P:nucleotide metabolic process"/>
    <property type="evidence" value="ECO:0007669"/>
    <property type="project" value="UniProtKB-KW"/>
</dbReference>
<dbReference type="Proteomes" id="UP000323317">
    <property type="component" value="Unassembled WGS sequence"/>
</dbReference>
<proteinExistence type="predicted"/>
<evidence type="ECO:0000256" key="9">
    <source>
        <dbReference type="ARBA" id="ARBA00038901"/>
    </source>
</evidence>
<dbReference type="SUPFAM" id="SSF52972">
    <property type="entry name" value="ITPase-like"/>
    <property type="match status" value="1"/>
</dbReference>
<gene>
    <name evidence="13" type="ORF">FZC79_04770</name>
</gene>
<protein>
    <recommendedName>
        <fullName evidence="9">inosine/xanthosine triphosphatase</fullName>
        <ecNumber evidence="9">3.6.1.73</ecNumber>
    </recommendedName>
</protein>
<evidence type="ECO:0000259" key="12">
    <source>
        <dbReference type="Pfam" id="PF01931"/>
    </source>
</evidence>
<dbReference type="GO" id="GO:0103023">
    <property type="term" value="F:ITPase activity"/>
    <property type="evidence" value="ECO:0007669"/>
    <property type="project" value="UniProtKB-EC"/>
</dbReference>
<dbReference type="InterPro" id="IPR026533">
    <property type="entry name" value="NTPase/PRRC1"/>
</dbReference>
<keyword evidence="7" id="KW-0546">Nucleotide metabolism</keyword>
<comment type="cofactor">
    <cofactor evidence="1">
        <name>Mn(2+)</name>
        <dbReference type="ChEBI" id="CHEBI:29035"/>
    </cofactor>
</comment>
<name>A0A5D4KIB1_9BACI</name>
<evidence type="ECO:0000256" key="8">
    <source>
        <dbReference type="ARBA" id="ARBA00023211"/>
    </source>
</evidence>
<keyword evidence="3" id="KW-0479">Metal-binding</keyword>
<evidence type="ECO:0000256" key="7">
    <source>
        <dbReference type="ARBA" id="ARBA00023080"/>
    </source>
</evidence>
<dbReference type="RefSeq" id="WP_148945705.1">
    <property type="nucleotide sequence ID" value="NZ_JBNIKK010000005.1"/>
</dbReference>
<evidence type="ECO:0000313" key="14">
    <source>
        <dbReference type="Proteomes" id="UP000323317"/>
    </source>
</evidence>
<dbReference type="AlphaFoldDB" id="A0A5D4KIB1"/>
<keyword evidence="6" id="KW-0460">Magnesium</keyword>
<feature type="domain" description="Non-canonical purine NTP phosphatase/PRRC1" evidence="12">
    <location>
        <begin position="6"/>
        <end position="162"/>
    </location>
</feature>
<organism evidence="13 14">
    <name type="scientific">Rossellomorea vietnamensis</name>
    <dbReference type="NCBI Taxonomy" id="218284"/>
    <lineage>
        <taxon>Bacteria</taxon>
        <taxon>Bacillati</taxon>
        <taxon>Bacillota</taxon>
        <taxon>Bacilli</taxon>
        <taxon>Bacillales</taxon>
        <taxon>Bacillaceae</taxon>
        <taxon>Rossellomorea</taxon>
    </lineage>
</organism>
<keyword evidence="4" id="KW-0547">Nucleotide-binding</keyword>
<comment type="catalytic activity">
    <reaction evidence="11">
        <text>XTP + H2O = XDP + phosphate + H(+)</text>
        <dbReference type="Rhea" id="RHEA:28406"/>
        <dbReference type="ChEBI" id="CHEBI:15377"/>
        <dbReference type="ChEBI" id="CHEBI:15378"/>
        <dbReference type="ChEBI" id="CHEBI:43474"/>
        <dbReference type="ChEBI" id="CHEBI:59884"/>
        <dbReference type="ChEBI" id="CHEBI:61314"/>
        <dbReference type="EC" id="3.6.1.73"/>
    </reaction>
</comment>
<evidence type="ECO:0000256" key="10">
    <source>
        <dbReference type="ARBA" id="ARBA00048174"/>
    </source>
</evidence>
<evidence type="ECO:0000313" key="13">
    <source>
        <dbReference type="EMBL" id="TYR77014.1"/>
    </source>
</evidence>
<reference evidence="13 14" key="1">
    <citation type="submission" date="2019-08" db="EMBL/GenBank/DDBJ databases">
        <title>Bacillus genomes from the desert of Cuatro Cienegas, Coahuila.</title>
        <authorList>
            <person name="Olmedo-Alvarez G."/>
        </authorList>
    </citation>
    <scope>NUCLEOTIDE SEQUENCE [LARGE SCALE GENOMIC DNA]</scope>
    <source>
        <strain evidence="13 14">CH40_1T</strain>
    </source>
</reference>
<keyword evidence="8" id="KW-0464">Manganese</keyword>
<dbReference type="EMBL" id="VTEH01000002">
    <property type="protein sequence ID" value="TYR77014.1"/>
    <property type="molecule type" value="Genomic_DNA"/>
</dbReference>
<evidence type="ECO:0000256" key="6">
    <source>
        <dbReference type="ARBA" id="ARBA00022842"/>
    </source>
</evidence>
<dbReference type="GO" id="GO:0000166">
    <property type="term" value="F:nucleotide binding"/>
    <property type="evidence" value="ECO:0007669"/>
    <property type="project" value="UniProtKB-KW"/>
</dbReference>
<evidence type="ECO:0000256" key="2">
    <source>
        <dbReference type="ARBA" id="ARBA00001946"/>
    </source>
</evidence>
<dbReference type="NCBIfam" id="NF002850">
    <property type="entry name" value="PRK03114.1"/>
    <property type="match status" value="1"/>
</dbReference>
<comment type="catalytic activity">
    <reaction evidence="10">
        <text>ITP + H2O = IDP + phosphate + H(+)</text>
        <dbReference type="Rhea" id="RHEA:28330"/>
        <dbReference type="ChEBI" id="CHEBI:15377"/>
        <dbReference type="ChEBI" id="CHEBI:15378"/>
        <dbReference type="ChEBI" id="CHEBI:43474"/>
        <dbReference type="ChEBI" id="CHEBI:58280"/>
        <dbReference type="ChEBI" id="CHEBI:61402"/>
        <dbReference type="EC" id="3.6.1.73"/>
    </reaction>
</comment>
<evidence type="ECO:0000256" key="5">
    <source>
        <dbReference type="ARBA" id="ARBA00022801"/>
    </source>
</evidence>
<dbReference type="EC" id="3.6.1.73" evidence="9"/>
<comment type="cofactor">
    <cofactor evidence="2">
        <name>Mg(2+)</name>
        <dbReference type="ChEBI" id="CHEBI:18420"/>
    </cofactor>
</comment>
<dbReference type="InterPro" id="IPR029001">
    <property type="entry name" value="ITPase-like_fam"/>
</dbReference>
<sequence length="177" mass="19182">MIIGIGTKNKAKIEAVKGGFAEILTEELHFESFITESGVREQPFSDEETIRGAINRGAAVLEMSGGDLGIGLEGGVVETEYGLFLCNWGALAERGEEPIIAGGARILLPEIIAKRVLSGEELGPVMDDYCQSEGIRQHEGAMGIFTKGAVNRDEMFKHTVKLLVGQWNFRRADSELG</sequence>
<evidence type="ECO:0000256" key="1">
    <source>
        <dbReference type="ARBA" id="ARBA00001936"/>
    </source>
</evidence>
<accession>A0A5D4KIB1</accession>
<keyword evidence="5" id="KW-0378">Hydrolase</keyword>
<dbReference type="PANTHER" id="PTHR34699:SF2">
    <property type="entry name" value="NON-CANONICAL PURINE NTP PHOSPHATASE_PRRC1 DOMAIN-CONTAINING PROTEIN"/>
    <property type="match status" value="1"/>
</dbReference>
<dbReference type="Gene3D" id="3.90.950.10">
    <property type="match status" value="1"/>
</dbReference>
<comment type="caution">
    <text evidence="13">The sequence shown here is derived from an EMBL/GenBank/DDBJ whole genome shotgun (WGS) entry which is preliminary data.</text>
</comment>
<dbReference type="Pfam" id="PF01931">
    <property type="entry name" value="NTPase_I-T"/>
    <property type="match status" value="1"/>
</dbReference>
<dbReference type="PANTHER" id="PTHR34699">
    <property type="match status" value="1"/>
</dbReference>
<evidence type="ECO:0000256" key="11">
    <source>
        <dbReference type="ARBA" id="ARBA00048781"/>
    </source>
</evidence>
<evidence type="ECO:0000256" key="3">
    <source>
        <dbReference type="ARBA" id="ARBA00022723"/>
    </source>
</evidence>
<dbReference type="GO" id="GO:0046872">
    <property type="term" value="F:metal ion binding"/>
    <property type="evidence" value="ECO:0007669"/>
    <property type="project" value="UniProtKB-KW"/>
</dbReference>
<evidence type="ECO:0000256" key="4">
    <source>
        <dbReference type="ARBA" id="ARBA00022741"/>
    </source>
</evidence>
<dbReference type="InterPro" id="IPR050299">
    <property type="entry name" value="YjjX_NTPase"/>
</dbReference>